<dbReference type="AlphaFoldDB" id="A0A0G1RTS8"/>
<feature type="compositionally biased region" description="Low complexity" evidence="1">
    <location>
        <begin position="32"/>
        <end position="66"/>
    </location>
</feature>
<feature type="domain" description="M23ase beta-sheet core" evidence="2">
    <location>
        <begin position="116"/>
        <end position="204"/>
    </location>
</feature>
<dbReference type="InterPro" id="IPR016047">
    <property type="entry name" value="M23ase_b-sheet_dom"/>
</dbReference>
<dbReference type="SUPFAM" id="SSF51261">
    <property type="entry name" value="Duplicated hybrid motif"/>
    <property type="match status" value="1"/>
</dbReference>
<feature type="region of interest" description="Disordered" evidence="1">
    <location>
        <begin position="1"/>
        <end position="70"/>
    </location>
</feature>
<accession>A0A0G1RTS8</accession>
<dbReference type="Gene3D" id="2.70.70.10">
    <property type="entry name" value="Glucose Permease (Domain IIA)"/>
    <property type="match status" value="1"/>
</dbReference>
<dbReference type="Proteomes" id="UP000033860">
    <property type="component" value="Unassembled WGS sequence"/>
</dbReference>
<dbReference type="InterPro" id="IPR036390">
    <property type="entry name" value="WH_DNA-bd_sf"/>
</dbReference>
<dbReference type="Gene3D" id="1.10.10.10">
    <property type="entry name" value="Winged helix-like DNA-binding domain superfamily/Winged helix DNA-binding domain"/>
    <property type="match status" value="1"/>
</dbReference>
<feature type="compositionally biased region" description="Low complexity" evidence="1">
    <location>
        <begin position="235"/>
        <end position="245"/>
    </location>
</feature>
<protein>
    <submittedName>
        <fullName evidence="3">Peptidase M23 family protein</fullName>
    </submittedName>
</protein>
<evidence type="ECO:0000313" key="4">
    <source>
        <dbReference type="Proteomes" id="UP000033860"/>
    </source>
</evidence>
<dbReference type="InterPro" id="IPR050570">
    <property type="entry name" value="Cell_wall_metabolism_enzyme"/>
</dbReference>
<sequence>MADDIPQDQNQTTTETTNPVIPSTDHPPMKTPPVQATPEQTQTPPTVTPTAEMPQPAETITETPPTESVPPVSPPIINIPALHYPFSGNFPVTFSFGQQSANEKIKKKLQEWGIVGHNGLDFGLSAGNEVFPCDSGKVIQSGDNGDFGTSITIQHSWGQSIYGHLQETKVKEGDEIGINKVIGLSGSSGAAFGEHLHFAIKPNNPDLANGYLGFIDPSPYLSLPSQKEEPKQETTETPPVQTPPIEEQKLPEETKPEPVIPQPEPTINIEPEKPAEKPQVPQAPQVSDEEIQQRVDDKLNTELEARRLKANHARQTKREENLMKIEKLIEVKKQINNDDVRELLHVSQSTATNYLEDLVERGTIKTEGKGKATIYHF</sequence>
<reference evidence="3 4" key="1">
    <citation type="journal article" date="2015" name="Nature">
        <title>rRNA introns, odd ribosomes, and small enigmatic genomes across a large radiation of phyla.</title>
        <authorList>
            <person name="Brown C.T."/>
            <person name="Hug L.A."/>
            <person name="Thomas B.C."/>
            <person name="Sharon I."/>
            <person name="Castelle C.J."/>
            <person name="Singh A."/>
            <person name="Wilkins M.J."/>
            <person name="Williams K.H."/>
            <person name="Banfield J.F."/>
        </authorList>
    </citation>
    <scope>NUCLEOTIDE SEQUENCE [LARGE SCALE GENOMIC DNA]</scope>
</reference>
<dbReference type="SUPFAM" id="SSF46785">
    <property type="entry name" value="Winged helix' DNA-binding domain"/>
    <property type="match status" value="1"/>
</dbReference>
<gene>
    <name evidence="3" type="ORF">UX85_C0010G0029</name>
</gene>
<dbReference type="EMBL" id="LCNT01000010">
    <property type="protein sequence ID" value="KKU60496.1"/>
    <property type="molecule type" value="Genomic_DNA"/>
</dbReference>
<evidence type="ECO:0000259" key="2">
    <source>
        <dbReference type="Pfam" id="PF01551"/>
    </source>
</evidence>
<dbReference type="PANTHER" id="PTHR21666:SF270">
    <property type="entry name" value="MUREIN HYDROLASE ACTIVATOR ENVC"/>
    <property type="match status" value="1"/>
</dbReference>
<feature type="region of interest" description="Disordered" evidence="1">
    <location>
        <begin position="221"/>
        <end position="290"/>
    </location>
</feature>
<dbReference type="GO" id="GO:0004222">
    <property type="term" value="F:metalloendopeptidase activity"/>
    <property type="evidence" value="ECO:0007669"/>
    <property type="project" value="TreeGrafter"/>
</dbReference>
<dbReference type="PANTHER" id="PTHR21666">
    <property type="entry name" value="PEPTIDASE-RELATED"/>
    <property type="match status" value="1"/>
</dbReference>
<dbReference type="InterPro" id="IPR011055">
    <property type="entry name" value="Dup_hybrid_motif"/>
</dbReference>
<name>A0A0G1RTS8_9BACT</name>
<evidence type="ECO:0000256" key="1">
    <source>
        <dbReference type="SAM" id="MobiDB-lite"/>
    </source>
</evidence>
<comment type="caution">
    <text evidence="3">The sequence shown here is derived from an EMBL/GenBank/DDBJ whole genome shotgun (WGS) entry which is preliminary data.</text>
</comment>
<dbReference type="CDD" id="cd12797">
    <property type="entry name" value="M23_peptidase"/>
    <property type="match status" value="1"/>
</dbReference>
<proteinExistence type="predicted"/>
<dbReference type="InterPro" id="IPR036388">
    <property type="entry name" value="WH-like_DNA-bd_sf"/>
</dbReference>
<organism evidence="3 4">
    <name type="scientific">Candidatus Beckwithbacteria bacterium GW2011_GWB1_47_15</name>
    <dbReference type="NCBI Taxonomy" id="1618371"/>
    <lineage>
        <taxon>Bacteria</taxon>
        <taxon>Candidatus Beckwithiibacteriota</taxon>
    </lineage>
</organism>
<dbReference type="Pfam" id="PF01551">
    <property type="entry name" value="Peptidase_M23"/>
    <property type="match status" value="1"/>
</dbReference>
<evidence type="ECO:0000313" key="3">
    <source>
        <dbReference type="EMBL" id="KKU60496.1"/>
    </source>
</evidence>
<feature type="compositionally biased region" description="Basic and acidic residues" evidence="1">
    <location>
        <begin position="246"/>
        <end position="256"/>
    </location>
</feature>